<protein>
    <submittedName>
        <fullName evidence="1">Uncharacterized protein</fullName>
    </submittedName>
</protein>
<dbReference type="EMBL" id="PQXM01000620">
    <property type="protein sequence ID" value="TGO71083.1"/>
    <property type="molecule type" value="Genomic_DNA"/>
</dbReference>
<dbReference type="AlphaFoldDB" id="A0A4Z1JP44"/>
<dbReference type="Proteomes" id="UP000297229">
    <property type="component" value="Unassembled WGS sequence"/>
</dbReference>
<accession>A0A4Z1JP44</accession>
<organism evidence="1 2">
    <name type="scientific">Botrytis elliptica</name>
    <dbReference type="NCBI Taxonomy" id="278938"/>
    <lineage>
        <taxon>Eukaryota</taxon>
        <taxon>Fungi</taxon>
        <taxon>Dikarya</taxon>
        <taxon>Ascomycota</taxon>
        <taxon>Pezizomycotina</taxon>
        <taxon>Leotiomycetes</taxon>
        <taxon>Helotiales</taxon>
        <taxon>Sclerotiniaceae</taxon>
        <taxon>Botrytis</taxon>
    </lineage>
</organism>
<sequence>MASYHRILKVFGRSIEDKALQCDWYAIPFPQNDIHPWEILINGDRWSGRLRLIGFVDVFFLISYSENSRFHRGIIIYIGKEFKDGKLIPKTTSSEVESSNPDINQAPNPTYTTFTRDSADYTTSSIGHPIGLCTKYSSATLQTYTIHLRKPSDPLLKQKYKRALKVHDTLDMIQDAVKLGLVSYAEILGRGIGYIGRGSSTLDIGKGFVGGLGAGNESPGWVGLSGDRG</sequence>
<evidence type="ECO:0000313" key="2">
    <source>
        <dbReference type="Proteomes" id="UP000297229"/>
    </source>
</evidence>
<name>A0A4Z1JP44_9HELO</name>
<proteinExistence type="predicted"/>
<evidence type="ECO:0000313" key="1">
    <source>
        <dbReference type="EMBL" id="TGO71083.1"/>
    </source>
</evidence>
<keyword evidence="2" id="KW-1185">Reference proteome</keyword>
<comment type="caution">
    <text evidence="1">The sequence shown here is derived from an EMBL/GenBank/DDBJ whole genome shotgun (WGS) entry which is preliminary data.</text>
</comment>
<gene>
    <name evidence="1" type="ORF">BELL_0622g00050</name>
</gene>
<reference evidence="1 2" key="1">
    <citation type="submission" date="2017-12" db="EMBL/GenBank/DDBJ databases">
        <title>Comparative genomics of Botrytis spp.</title>
        <authorList>
            <person name="Valero-Jimenez C.A."/>
            <person name="Tapia P."/>
            <person name="Veloso J."/>
            <person name="Silva-Moreno E."/>
            <person name="Staats M."/>
            <person name="Valdes J.H."/>
            <person name="Van Kan J.A.L."/>
        </authorList>
    </citation>
    <scope>NUCLEOTIDE SEQUENCE [LARGE SCALE GENOMIC DNA]</scope>
    <source>
        <strain evidence="1 2">Be9601</strain>
    </source>
</reference>